<feature type="compositionally biased region" description="Basic and acidic residues" evidence="1">
    <location>
        <begin position="180"/>
        <end position="189"/>
    </location>
</feature>
<evidence type="ECO:0000256" key="1">
    <source>
        <dbReference type="SAM" id="MobiDB-lite"/>
    </source>
</evidence>
<gene>
    <name evidence="4" type="ORF">SAMN03080599_01902</name>
</gene>
<organism evidence="4 5">
    <name type="scientific">Acidaminobacter hydrogenoformans DSM 2784</name>
    <dbReference type="NCBI Taxonomy" id="1120920"/>
    <lineage>
        <taxon>Bacteria</taxon>
        <taxon>Bacillati</taxon>
        <taxon>Bacillota</taxon>
        <taxon>Clostridia</taxon>
        <taxon>Peptostreptococcales</taxon>
        <taxon>Acidaminobacteraceae</taxon>
        <taxon>Acidaminobacter</taxon>
    </lineage>
</organism>
<feature type="domain" description="Putative metallopeptidase" evidence="3">
    <location>
        <begin position="46"/>
        <end position="298"/>
    </location>
</feature>
<dbReference type="RefSeq" id="WP_242870863.1">
    <property type="nucleotide sequence ID" value="NZ_FMWL01000008.1"/>
</dbReference>
<evidence type="ECO:0000313" key="5">
    <source>
        <dbReference type="Proteomes" id="UP000199208"/>
    </source>
</evidence>
<dbReference type="EMBL" id="FMWL01000008">
    <property type="protein sequence ID" value="SCZ79691.1"/>
    <property type="molecule type" value="Genomic_DNA"/>
</dbReference>
<dbReference type="STRING" id="1120920.SAMN03080599_01902"/>
<dbReference type="SUPFAM" id="SSF53300">
    <property type="entry name" value="vWA-like"/>
    <property type="match status" value="1"/>
</dbReference>
<protein>
    <submittedName>
        <fullName evidence="4">VWA-like domain</fullName>
    </submittedName>
</protein>
<dbReference type="Proteomes" id="UP000199208">
    <property type="component" value="Unassembled WGS sequence"/>
</dbReference>
<evidence type="ECO:0000259" key="3">
    <source>
        <dbReference type="Pfam" id="PF13203"/>
    </source>
</evidence>
<dbReference type="Gene3D" id="3.40.50.410">
    <property type="entry name" value="von Willebrand factor, type A domain"/>
    <property type="match status" value="1"/>
</dbReference>
<dbReference type="PANTHER" id="PTHR38730">
    <property type="entry name" value="SLL7028 PROTEIN"/>
    <property type="match status" value="1"/>
</dbReference>
<proteinExistence type="predicted"/>
<dbReference type="PANTHER" id="PTHR38730:SF1">
    <property type="entry name" value="SLL7028 PROTEIN"/>
    <property type="match status" value="1"/>
</dbReference>
<keyword evidence="5" id="KW-1185">Reference proteome</keyword>
<name>A0A1G5S1T0_9FIRM</name>
<dbReference type="CDD" id="cd00198">
    <property type="entry name" value="vWFA"/>
    <property type="match status" value="1"/>
</dbReference>
<dbReference type="AlphaFoldDB" id="A0A1G5S1T0"/>
<feature type="region of interest" description="Disordered" evidence="1">
    <location>
        <begin position="178"/>
        <end position="247"/>
    </location>
</feature>
<dbReference type="InterPro" id="IPR036465">
    <property type="entry name" value="vWFA_dom_sf"/>
</dbReference>
<feature type="domain" description="VWA-like" evidence="2">
    <location>
        <begin position="344"/>
        <end position="465"/>
    </location>
</feature>
<dbReference type="InterPro" id="IPR018698">
    <property type="entry name" value="VWA-like_dom"/>
</dbReference>
<dbReference type="Pfam" id="PF09967">
    <property type="entry name" value="DUF2201"/>
    <property type="match status" value="1"/>
</dbReference>
<reference evidence="4 5" key="1">
    <citation type="submission" date="2016-10" db="EMBL/GenBank/DDBJ databases">
        <authorList>
            <person name="de Groot N.N."/>
        </authorList>
    </citation>
    <scope>NUCLEOTIDE SEQUENCE [LARGE SCALE GENOMIC DNA]</scope>
    <source>
        <strain evidence="4 5">DSM 2784</strain>
    </source>
</reference>
<sequence>MPDYSSIEAARLSAEIMKLTRDSLMVSLRFMDMALCQLVPMPFEMEGIASDGAHFYYNTGYVLNTYMKDQETLSRDYLHSVLHWVFNHPFVGSGIERERWNLACDITVENLMLELGVHKKPDPNEADKLRHLDALKKELKTMTAEVIYRHLSDQALERDELAVLRRLFHRDQHQTWYLESPKDQDSQDHSEDDLDENRHRERHKDQAPGENDTRPEPAQNDDRQSSELEQPKKMPMPRTSESDHQEAYDNWKKISDRIKMDIESFSKAWGDQPSSLTHNLNALHRETYDYNAFLRRFAVLGEEMQVNEDEYDYIYYTYGLKLYEKVPLIEPLEYKETRRVREFVIAIDTSGSCSGSVVQAFLNKTYNLLKQSESFFSKINLHIIQCDDRLQKDSKITSQVEFDQFLKDLELLGEGGTDFRPVFRYVDELIEAGEFENLKGLIYFTDGFGTYPKRRPVYDTAFVFLGDEITSQVDVPPWAIKLVLPPESFAT</sequence>
<evidence type="ECO:0000313" key="4">
    <source>
        <dbReference type="EMBL" id="SCZ79691.1"/>
    </source>
</evidence>
<evidence type="ECO:0000259" key="2">
    <source>
        <dbReference type="Pfam" id="PF09967"/>
    </source>
</evidence>
<dbReference type="Pfam" id="PF13203">
    <property type="entry name" value="DUF2201_N"/>
    <property type="match status" value="1"/>
</dbReference>
<dbReference type="InterPro" id="IPR025154">
    <property type="entry name" value="Put_metallopeptidase_dom"/>
</dbReference>
<accession>A0A1G5S1T0</accession>
<feature type="compositionally biased region" description="Basic and acidic residues" evidence="1">
    <location>
        <begin position="196"/>
        <end position="232"/>
    </location>
</feature>